<organism evidence="9 10">
    <name type="scientific">Aquipuribacter hungaricus</name>
    <dbReference type="NCBI Taxonomy" id="545624"/>
    <lineage>
        <taxon>Bacteria</taxon>
        <taxon>Bacillati</taxon>
        <taxon>Actinomycetota</taxon>
        <taxon>Actinomycetes</taxon>
        <taxon>Micrococcales</taxon>
        <taxon>Intrasporangiaceae</taxon>
        <taxon>Aquipuribacter</taxon>
    </lineage>
</organism>
<protein>
    <submittedName>
        <fullName evidence="9">DsbA family protein</fullName>
    </submittedName>
</protein>
<keyword evidence="7" id="KW-1133">Transmembrane helix</keyword>
<evidence type="ECO:0000256" key="4">
    <source>
        <dbReference type="ARBA" id="ARBA00023157"/>
    </source>
</evidence>
<feature type="compositionally biased region" description="Low complexity" evidence="6">
    <location>
        <begin position="1"/>
        <end position="15"/>
    </location>
</feature>
<evidence type="ECO:0000256" key="5">
    <source>
        <dbReference type="ARBA" id="ARBA00023284"/>
    </source>
</evidence>
<gene>
    <name evidence="9" type="ORF">ACFOLH_02350</name>
</gene>
<evidence type="ECO:0000256" key="6">
    <source>
        <dbReference type="SAM" id="MobiDB-lite"/>
    </source>
</evidence>
<keyword evidence="7" id="KW-0812">Transmembrane</keyword>
<feature type="domain" description="Thioredoxin-like fold" evidence="8">
    <location>
        <begin position="90"/>
        <end position="250"/>
    </location>
</feature>
<evidence type="ECO:0000259" key="8">
    <source>
        <dbReference type="Pfam" id="PF13462"/>
    </source>
</evidence>
<name>A0ABV7WBK5_9MICO</name>
<proteinExistence type="inferred from homology"/>
<keyword evidence="2" id="KW-0732">Signal</keyword>
<evidence type="ECO:0000256" key="1">
    <source>
        <dbReference type="ARBA" id="ARBA00005791"/>
    </source>
</evidence>
<dbReference type="Proteomes" id="UP001595685">
    <property type="component" value="Unassembled WGS sequence"/>
</dbReference>
<dbReference type="Gene3D" id="3.40.30.10">
    <property type="entry name" value="Glutaredoxin"/>
    <property type="match status" value="1"/>
</dbReference>
<keyword evidence="10" id="KW-1185">Reference proteome</keyword>
<dbReference type="PANTHER" id="PTHR13887">
    <property type="entry name" value="GLUTATHIONE S-TRANSFERASE KAPPA"/>
    <property type="match status" value="1"/>
</dbReference>
<reference evidence="10" key="1">
    <citation type="journal article" date="2019" name="Int. J. Syst. Evol. Microbiol.">
        <title>The Global Catalogue of Microorganisms (GCM) 10K type strain sequencing project: providing services to taxonomists for standard genome sequencing and annotation.</title>
        <authorList>
            <consortium name="The Broad Institute Genomics Platform"/>
            <consortium name="The Broad Institute Genome Sequencing Center for Infectious Disease"/>
            <person name="Wu L."/>
            <person name="Ma J."/>
        </authorList>
    </citation>
    <scope>NUCLEOTIDE SEQUENCE [LARGE SCALE GENOMIC DNA]</scope>
    <source>
        <strain evidence="10">NCAIM B.02333</strain>
    </source>
</reference>
<dbReference type="InterPro" id="IPR012336">
    <property type="entry name" value="Thioredoxin-like_fold"/>
</dbReference>
<dbReference type="InterPro" id="IPR036249">
    <property type="entry name" value="Thioredoxin-like_sf"/>
</dbReference>
<dbReference type="EMBL" id="JBHRWW010000001">
    <property type="protein sequence ID" value="MFC3687179.1"/>
    <property type="molecule type" value="Genomic_DNA"/>
</dbReference>
<accession>A0ABV7WBK5</accession>
<evidence type="ECO:0000256" key="3">
    <source>
        <dbReference type="ARBA" id="ARBA00023002"/>
    </source>
</evidence>
<evidence type="ECO:0000313" key="9">
    <source>
        <dbReference type="EMBL" id="MFC3687179.1"/>
    </source>
</evidence>
<evidence type="ECO:0000256" key="7">
    <source>
        <dbReference type="SAM" id="Phobius"/>
    </source>
</evidence>
<evidence type="ECO:0000256" key="2">
    <source>
        <dbReference type="ARBA" id="ARBA00022729"/>
    </source>
</evidence>
<comment type="similarity">
    <text evidence="1">Belongs to the thioredoxin family. DsbA subfamily.</text>
</comment>
<keyword evidence="3" id="KW-0560">Oxidoreductase</keyword>
<comment type="caution">
    <text evidence="9">The sequence shown here is derived from an EMBL/GenBank/DDBJ whole genome shotgun (WGS) entry which is preliminary data.</text>
</comment>
<evidence type="ECO:0000313" key="10">
    <source>
        <dbReference type="Proteomes" id="UP001595685"/>
    </source>
</evidence>
<feature type="transmembrane region" description="Helical" evidence="7">
    <location>
        <begin position="26"/>
        <end position="50"/>
    </location>
</feature>
<dbReference type="PANTHER" id="PTHR13887:SF14">
    <property type="entry name" value="DISULFIDE BOND FORMATION PROTEIN D"/>
    <property type="match status" value="1"/>
</dbReference>
<sequence length="256" mass="26229">MDRTTTGTTRTTTRTPPGPGRRRPPLALVVTLVLVALLVGITVTAIALALRDRSAAAGTDPAVVVRQDFAGAPAEGADVTGGIPAGGTGDVVVTLYEDFLCPACRQLEEVSGDYLDELAAGPDVTVEYRPVAILDRLSAGSEYSTRSAAAAVCVAEEEGEDGFRAFVDALFAAQPAEGTAGPDDAALAELARSTGAGEESVACIDEGRFTGWVQRSTQQAQELGVSGTPTVWVDGVPTEARTPEELAAAVAEAAGR</sequence>
<feature type="region of interest" description="Disordered" evidence="6">
    <location>
        <begin position="1"/>
        <end position="23"/>
    </location>
</feature>
<dbReference type="Pfam" id="PF13462">
    <property type="entry name" value="Thioredoxin_4"/>
    <property type="match status" value="1"/>
</dbReference>
<dbReference type="RefSeq" id="WP_340296102.1">
    <property type="nucleotide sequence ID" value="NZ_JBBEOI010000407.1"/>
</dbReference>
<keyword evidence="4" id="KW-1015">Disulfide bond</keyword>
<keyword evidence="7" id="KW-0472">Membrane</keyword>
<keyword evidence="5" id="KW-0676">Redox-active center</keyword>
<dbReference type="SUPFAM" id="SSF52833">
    <property type="entry name" value="Thioredoxin-like"/>
    <property type="match status" value="1"/>
</dbReference>